<name>A0ABD1CBN2_CULPP</name>
<protein>
    <submittedName>
        <fullName evidence="1">Uncharacterized protein</fullName>
    </submittedName>
</protein>
<gene>
    <name evidence="1" type="ORF">pipiens_018473</name>
</gene>
<sequence>MNGSFVESSELACPVPPSRSEVDQLLAFYPMEEIREIYDWWITHDAEVGEIYAFRRATTPTMRGAFGQPGRGGRSLDRARECAITSGLCRRHVRLDSARVAFVPQRALVELR</sequence>
<dbReference type="EMBL" id="JBEHCU010014015">
    <property type="protein sequence ID" value="KAL1373753.1"/>
    <property type="molecule type" value="Genomic_DNA"/>
</dbReference>
<accession>A0ABD1CBN2</accession>
<evidence type="ECO:0000313" key="2">
    <source>
        <dbReference type="Proteomes" id="UP001562425"/>
    </source>
</evidence>
<proteinExistence type="predicted"/>
<dbReference type="Proteomes" id="UP001562425">
    <property type="component" value="Unassembled WGS sequence"/>
</dbReference>
<evidence type="ECO:0000313" key="1">
    <source>
        <dbReference type="EMBL" id="KAL1373753.1"/>
    </source>
</evidence>
<keyword evidence="2" id="KW-1185">Reference proteome</keyword>
<comment type="caution">
    <text evidence="1">The sequence shown here is derived from an EMBL/GenBank/DDBJ whole genome shotgun (WGS) entry which is preliminary data.</text>
</comment>
<reference evidence="1 2" key="1">
    <citation type="submission" date="2024-05" db="EMBL/GenBank/DDBJ databases">
        <title>Culex pipiens pipiens assembly and annotation.</title>
        <authorList>
            <person name="Alout H."/>
            <person name="Durand T."/>
        </authorList>
    </citation>
    <scope>NUCLEOTIDE SEQUENCE [LARGE SCALE GENOMIC DNA]</scope>
    <source>
        <strain evidence="1">HA-2024</strain>
        <tissue evidence="1">Whole body</tissue>
    </source>
</reference>
<dbReference type="AlphaFoldDB" id="A0ABD1CBN2"/>
<organism evidence="1 2">
    <name type="scientific">Culex pipiens pipiens</name>
    <name type="common">Northern house mosquito</name>
    <dbReference type="NCBI Taxonomy" id="38569"/>
    <lineage>
        <taxon>Eukaryota</taxon>
        <taxon>Metazoa</taxon>
        <taxon>Ecdysozoa</taxon>
        <taxon>Arthropoda</taxon>
        <taxon>Hexapoda</taxon>
        <taxon>Insecta</taxon>
        <taxon>Pterygota</taxon>
        <taxon>Neoptera</taxon>
        <taxon>Endopterygota</taxon>
        <taxon>Diptera</taxon>
        <taxon>Nematocera</taxon>
        <taxon>Culicoidea</taxon>
        <taxon>Culicidae</taxon>
        <taxon>Culicinae</taxon>
        <taxon>Culicini</taxon>
        <taxon>Culex</taxon>
        <taxon>Culex</taxon>
    </lineage>
</organism>